<dbReference type="Pfam" id="PF01433">
    <property type="entry name" value="Peptidase_M1"/>
    <property type="match status" value="1"/>
</dbReference>
<feature type="domain" description="Secretion system C-terminal sorting" evidence="16">
    <location>
        <begin position="571"/>
        <end position="641"/>
    </location>
</feature>
<gene>
    <name evidence="17" type="ORF">GGR31_001768</name>
</gene>
<dbReference type="Gene3D" id="1.10.390.10">
    <property type="entry name" value="Neutral Protease Domain 2"/>
    <property type="match status" value="1"/>
</dbReference>
<dbReference type="PANTHER" id="PTHR11533">
    <property type="entry name" value="PROTEASE M1 ZINC METALLOPROTEASE"/>
    <property type="match status" value="1"/>
</dbReference>
<sequence>MKYFSLLAIVFLSFSLNAQSLTENLIEAEAKAAHAKMNFTANLQTANYDLKYHRLELSVNPTQAFISGDITSHFVAKENLNEIVFDLASNMQVSQVIQRGNSLNFSHTGDELTIQLPQTQAQGVLDSLTVSYSGNPVSSGFGSFEQSYHNGHEIIWTLSEPYGAKAWWPCKQDLNDKIDNIDVYITAPKLNSNGVENIAVANGLQISEVTNGSSKTTHFQHNYPIPVYLIAIAVTNYTVYSHQVANNGNPFPIVNYVYPENAGNAQSDTPVTVDIMNLFSSYFQEYPFADEKYGHAQFGWGGGMEHTTVSFMGNFNRSLIAHELAHQWFGDKVTCGSWQDIWLNEGFATYLTGMVSGGLDNEQAFKMWRINTVSEVVALPDGSVYVPAQDTLSVSRVFSSRLSYSKGGMVLHMLRKKLGDADFFQGLRNYLTDPDLAYGYAKTPDLKNALESQSGINLTEFFADWVYGEGYPSYEATFHNTSNSEVQVTLNQTQSHSSVSFFEADVPIRLLGNNGEVYDTTLQNTSNGQSFSVNAGFEATELKIDPEVHLISKNNSSFLRAEKNKLAEISLYPNPASSKIYLSIPENIQLTTIEIFNTVGQKLETISHPSENEISVENYPSGMYFVKLSTSKENKTYSVVIE</sequence>
<evidence type="ECO:0000256" key="11">
    <source>
        <dbReference type="ARBA" id="ARBA00022833"/>
    </source>
</evidence>
<dbReference type="EMBL" id="JAVDQA010000004">
    <property type="protein sequence ID" value="MDR6301121.1"/>
    <property type="molecule type" value="Genomic_DNA"/>
</dbReference>
<reference evidence="17 18" key="1">
    <citation type="submission" date="2023-07" db="EMBL/GenBank/DDBJ databases">
        <title>Genomic Encyclopedia of Type Strains, Phase IV (KMG-IV): sequencing the most valuable type-strain genomes for metagenomic binning, comparative biology and taxonomic classification.</title>
        <authorList>
            <person name="Goeker M."/>
        </authorList>
    </citation>
    <scope>NUCLEOTIDE SEQUENCE [LARGE SCALE GENOMIC DNA]</scope>
    <source>
        <strain evidence="17 18">DSM 102814</strain>
    </source>
</reference>
<dbReference type="GO" id="GO:0004177">
    <property type="term" value="F:aminopeptidase activity"/>
    <property type="evidence" value="ECO:0007669"/>
    <property type="project" value="UniProtKB-KW"/>
</dbReference>
<dbReference type="SUPFAM" id="SSF55486">
    <property type="entry name" value="Metalloproteases ('zincins'), catalytic domain"/>
    <property type="match status" value="1"/>
</dbReference>
<feature type="domain" description="Aminopeptidase N-like N-terminal" evidence="15">
    <location>
        <begin position="52"/>
        <end position="229"/>
    </location>
</feature>
<dbReference type="RefSeq" id="WP_309728185.1">
    <property type="nucleotide sequence ID" value="NZ_JAVDQA010000004.1"/>
</dbReference>
<proteinExistence type="inferred from homology"/>
<organism evidence="17 18">
    <name type="scientific">Mesonia maritima</name>
    <dbReference type="NCBI Taxonomy" id="1793873"/>
    <lineage>
        <taxon>Bacteria</taxon>
        <taxon>Pseudomonadati</taxon>
        <taxon>Bacteroidota</taxon>
        <taxon>Flavobacteriia</taxon>
        <taxon>Flavobacteriales</taxon>
        <taxon>Flavobacteriaceae</taxon>
        <taxon>Mesonia</taxon>
    </lineage>
</organism>
<evidence type="ECO:0000256" key="13">
    <source>
        <dbReference type="SAM" id="SignalP"/>
    </source>
</evidence>
<keyword evidence="7" id="KW-0645">Protease</keyword>
<name>A0ABU1K685_9FLAO</name>
<evidence type="ECO:0000256" key="8">
    <source>
        <dbReference type="ARBA" id="ARBA00022723"/>
    </source>
</evidence>
<dbReference type="InterPro" id="IPR026444">
    <property type="entry name" value="Secre_tail"/>
</dbReference>
<evidence type="ECO:0000256" key="1">
    <source>
        <dbReference type="ARBA" id="ARBA00000098"/>
    </source>
</evidence>
<evidence type="ECO:0000313" key="17">
    <source>
        <dbReference type="EMBL" id="MDR6301121.1"/>
    </source>
</evidence>
<dbReference type="Pfam" id="PF17900">
    <property type="entry name" value="Peptidase_M1_N"/>
    <property type="match status" value="1"/>
</dbReference>
<dbReference type="InterPro" id="IPR042097">
    <property type="entry name" value="Aminopeptidase_N-like_N_sf"/>
</dbReference>
<evidence type="ECO:0000256" key="4">
    <source>
        <dbReference type="ARBA" id="ARBA00012564"/>
    </source>
</evidence>
<dbReference type="Gene3D" id="2.60.40.1730">
    <property type="entry name" value="tricorn interacting facor f3 domain"/>
    <property type="match status" value="1"/>
</dbReference>
<keyword evidence="8" id="KW-0479">Metal-binding</keyword>
<evidence type="ECO:0000256" key="7">
    <source>
        <dbReference type="ARBA" id="ARBA00022670"/>
    </source>
</evidence>
<comment type="cofactor">
    <cofactor evidence="2">
        <name>Zn(2+)</name>
        <dbReference type="ChEBI" id="CHEBI:29105"/>
    </cofactor>
</comment>
<evidence type="ECO:0000256" key="6">
    <source>
        <dbReference type="ARBA" id="ARBA00022438"/>
    </source>
</evidence>
<keyword evidence="10" id="KW-0378">Hydrolase</keyword>
<dbReference type="InterPro" id="IPR001930">
    <property type="entry name" value="Peptidase_M1"/>
</dbReference>
<dbReference type="PANTHER" id="PTHR11533:SF174">
    <property type="entry name" value="PUROMYCIN-SENSITIVE AMINOPEPTIDASE-RELATED"/>
    <property type="match status" value="1"/>
</dbReference>
<dbReference type="SUPFAM" id="SSF63737">
    <property type="entry name" value="Leukotriene A4 hydrolase N-terminal domain"/>
    <property type="match status" value="1"/>
</dbReference>
<evidence type="ECO:0000256" key="5">
    <source>
        <dbReference type="ARBA" id="ARBA00015611"/>
    </source>
</evidence>
<dbReference type="InterPro" id="IPR027268">
    <property type="entry name" value="Peptidase_M4/M1_CTD_sf"/>
</dbReference>
<accession>A0ABU1K685</accession>
<evidence type="ECO:0000256" key="9">
    <source>
        <dbReference type="ARBA" id="ARBA00022729"/>
    </source>
</evidence>
<comment type="catalytic activity">
    <reaction evidence="1">
        <text>Release of an N-terminal amino acid, Xaa-|-Yaa- from a peptide, amide or arylamide. Xaa is preferably Ala, but may be most amino acids including Pro (slow action). When a terminal hydrophobic residue is followed by a prolyl residue, the two may be released as an intact Xaa-Pro dipeptide.</text>
        <dbReference type="EC" id="3.4.11.2"/>
    </reaction>
</comment>
<feature type="signal peptide" evidence="13">
    <location>
        <begin position="1"/>
        <end position="18"/>
    </location>
</feature>
<dbReference type="Proteomes" id="UP001257659">
    <property type="component" value="Unassembled WGS sequence"/>
</dbReference>
<keyword evidence="12" id="KW-0482">Metalloprotease</keyword>
<keyword evidence="6 17" id="KW-0031">Aminopeptidase</keyword>
<evidence type="ECO:0000256" key="12">
    <source>
        <dbReference type="ARBA" id="ARBA00023049"/>
    </source>
</evidence>
<dbReference type="PRINTS" id="PR00756">
    <property type="entry name" value="ALADIPTASE"/>
</dbReference>
<comment type="caution">
    <text evidence="17">The sequence shown here is derived from an EMBL/GenBank/DDBJ whole genome shotgun (WGS) entry which is preliminary data.</text>
</comment>
<evidence type="ECO:0000313" key="18">
    <source>
        <dbReference type="Proteomes" id="UP001257659"/>
    </source>
</evidence>
<evidence type="ECO:0000259" key="16">
    <source>
        <dbReference type="Pfam" id="PF18962"/>
    </source>
</evidence>
<evidence type="ECO:0000256" key="2">
    <source>
        <dbReference type="ARBA" id="ARBA00001947"/>
    </source>
</evidence>
<dbReference type="Pfam" id="PF18962">
    <property type="entry name" value="Por_Secre_tail"/>
    <property type="match status" value="1"/>
</dbReference>
<keyword evidence="11" id="KW-0862">Zinc</keyword>
<dbReference type="InterPro" id="IPR014782">
    <property type="entry name" value="Peptidase_M1_dom"/>
</dbReference>
<keyword evidence="9 13" id="KW-0732">Signal</keyword>
<keyword evidence="18" id="KW-1185">Reference proteome</keyword>
<evidence type="ECO:0000259" key="15">
    <source>
        <dbReference type="Pfam" id="PF17900"/>
    </source>
</evidence>
<dbReference type="CDD" id="cd09603">
    <property type="entry name" value="M1_APN_like"/>
    <property type="match status" value="1"/>
</dbReference>
<evidence type="ECO:0000259" key="14">
    <source>
        <dbReference type="Pfam" id="PF01433"/>
    </source>
</evidence>
<feature type="domain" description="Peptidase M1 membrane alanine aminopeptidase" evidence="14">
    <location>
        <begin position="317"/>
        <end position="465"/>
    </location>
</feature>
<comment type="similarity">
    <text evidence="3">Belongs to the peptidase M1 family.</text>
</comment>
<feature type="chain" id="PRO_5047454301" description="Aminopeptidase N" evidence="13">
    <location>
        <begin position="19"/>
        <end position="642"/>
    </location>
</feature>
<evidence type="ECO:0000256" key="3">
    <source>
        <dbReference type="ARBA" id="ARBA00010136"/>
    </source>
</evidence>
<dbReference type="EC" id="3.4.11.2" evidence="4"/>
<dbReference type="NCBIfam" id="TIGR04183">
    <property type="entry name" value="Por_Secre_tail"/>
    <property type="match status" value="1"/>
</dbReference>
<evidence type="ECO:0000256" key="10">
    <source>
        <dbReference type="ARBA" id="ARBA00022801"/>
    </source>
</evidence>
<dbReference type="InterPro" id="IPR050344">
    <property type="entry name" value="Peptidase_M1_aminopeptidases"/>
</dbReference>
<protein>
    <recommendedName>
        <fullName evidence="5">Aminopeptidase N</fullName>
        <ecNumber evidence="4">3.4.11.2</ecNumber>
    </recommendedName>
</protein>
<dbReference type="InterPro" id="IPR045357">
    <property type="entry name" value="Aminopeptidase_N-like_N"/>
</dbReference>